<reference evidence="1" key="1">
    <citation type="submission" date="2014-11" db="EMBL/GenBank/DDBJ databases">
        <authorList>
            <person name="Amaro Gonzalez C."/>
        </authorList>
    </citation>
    <scope>NUCLEOTIDE SEQUENCE</scope>
</reference>
<evidence type="ECO:0000313" key="1">
    <source>
        <dbReference type="EMBL" id="JAH80394.1"/>
    </source>
</evidence>
<protein>
    <submittedName>
        <fullName evidence="1">Uncharacterized protein</fullName>
    </submittedName>
</protein>
<organism evidence="1">
    <name type="scientific">Anguilla anguilla</name>
    <name type="common">European freshwater eel</name>
    <name type="synonym">Muraena anguilla</name>
    <dbReference type="NCBI Taxonomy" id="7936"/>
    <lineage>
        <taxon>Eukaryota</taxon>
        <taxon>Metazoa</taxon>
        <taxon>Chordata</taxon>
        <taxon>Craniata</taxon>
        <taxon>Vertebrata</taxon>
        <taxon>Euteleostomi</taxon>
        <taxon>Actinopterygii</taxon>
        <taxon>Neopterygii</taxon>
        <taxon>Teleostei</taxon>
        <taxon>Anguilliformes</taxon>
        <taxon>Anguillidae</taxon>
        <taxon>Anguilla</taxon>
    </lineage>
</organism>
<dbReference type="EMBL" id="GBXM01028183">
    <property type="protein sequence ID" value="JAH80394.1"/>
    <property type="molecule type" value="Transcribed_RNA"/>
</dbReference>
<name>A0A0E9VQM3_ANGAN</name>
<proteinExistence type="predicted"/>
<sequence>MSLEWSHQCQSPNSSRPTFFYVCVCVCVSTHLSVCR</sequence>
<reference evidence="1" key="2">
    <citation type="journal article" date="2015" name="Fish Shellfish Immunol.">
        <title>Early steps in the European eel (Anguilla anguilla)-Vibrio vulnificus interaction in the gills: Role of the RtxA13 toxin.</title>
        <authorList>
            <person name="Callol A."/>
            <person name="Pajuelo D."/>
            <person name="Ebbesson L."/>
            <person name="Teles M."/>
            <person name="MacKenzie S."/>
            <person name="Amaro C."/>
        </authorList>
    </citation>
    <scope>NUCLEOTIDE SEQUENCE</scope>
</reference>
<accession>A0A0E9VQM3</accession>
<dbReference type="AlphaFoldDB" id="A0A0E9VQM3"/>